<proteinExistence type="predicted"/>
<evidence type="ECO:0000256" key="2">
    <source>
        <dbReference type="SAM" id="Phobius"/>
    </source>
</evidence>
<dbReference type="OrthoDB" id="6270617at2759"/>
<dbReference type="KEGG" id="char:105912634"/>
<gene>
    <name evidence="5" type="primary">npdc1a</name>
</gene>
<dbReference type="Proteomes" id="UP000515152">
    <property type="component" value="Chromosome 12"/>
</dbReference>
<feature type="compositionally biased region" description="Acidic residues" evidence="1">
    <location>
        <begin position="269"/>
        <end position="279"/>
    </location>
</feature>
<reference evidence="5" key="1">
    <citation type="submission" date="2025-08" db="UniProtKB">
        <authorList>
            <consortium name="RefSeq"/>
        </authorList>
    </citation>
    <scope>IDENTIFICATION</scope>
</reference>
<dbReference type="AlphaFoldDB" id="A0A6P8G3U7"/>
<feature type="compositionally biased region" description="Low complexity" evidence="1">
    <location>
        <begin position="131"/>
        <end position="144"/>
    </location>
</feature>
<evidence type="ECO:0000313" key="5">
    <source>
        <dbReference type="RefSeq" id="XP_031433914.1"/>
    </source>
</evidence>
<keyword evidence="2" id="KW-0812">Transmembrane</keyword>
<dbReference type="PANTHER" id="PTHR23352:SF2">
    <property type="entry name" value="NEURAL PROLIFERATION DIFFERENTIATION AND CONTROL PROTEIN 1"/>
    <property type="match status" value="1"/>
</dbReference>
<evidence type="ECO:0000313" key="4">
    <source>
        <dbReference type="Proteomes" id="UP000515152"/>
    </source>
</evidence>
<keyword evidence="3" id="KW-0732">Signal</keyword>
<evidence type="ECO:0000256" key="3">
    <source>
        <dbReference type="SAM" id="SignalP"/>
    </source>
</evidence>
<keyword evidence="2" id="KW-0472">Membrane</keyword>
<dbReference type="RefSeq" id="XP_031433914.1">
    <property type="nucleotide sequence ID" value="XM_031578054.2"/>
</dbReference>
<evidence type="ECO:0000256" key="1">
    <source>
        <dbReference type="SAM" id="MobiDB-lite"/>
    </source>
</evidence>
<keyword evidence="4" id="KW-1185">Reference proteome</keyword>
<sequence length="313" mass="34569">MFLRKRIDRLPRSRLCPGLLLCIVLATVAASVPAKQCPRHIDCAQERREFCQRGSSHCGPCLTPFEEDEEGQCVVRKHHRPDTSFSDLDEEIDFLSSVIAKQQQSKDKQSVQSPQVTPRSRADGGSQQRALNQQTTTPNSSTPTHTPPKPPQPLTQVGRRGPDAVPYPSKDTLLVIVISICIIVGTISLICATVFWIKLQRESRLTKKVDYPAFGAAGPVKMPSANGTSQSGDKALAQSAQMYHYQHQKQQMLSLGKHKGNPKVSEDGAQSDEENEEGDFTVYECPGLAPTGEMEVKNPLFDDSTLNQPRNHK</sequence>
<dbReference type="CTD" id="794093"/>
<dbReference type="InterPro" id="IPR009635">
    <property type="entry name" value="NPDC1"/>
</dbReference>
<dbReference type="PANTHER" id="PTHR23352">
    <property type="entry name" value="NEURAL PROLIFERATION DIFFERENTIATION AND CONTROL PROTEIN-1 NPDC-1 PROTEIN"/>
    <property type="match status" value="1"/>
</dbReference>
<feature type="signal peptide" evidence="3">
    <location>
        <begin position="1"/>
        <end position="30"/>
    </location>
</feature>
<dbReference type="GO" id="GO:0016020">
    <property type="term" value="C:membrane"/>
    <property type="evidence" value="ECO:0007669"/>
    <property type="project" value="InterPro"/>
</dbReference>
<feature type="region of interest" description="Disordered" evidence="1">
    <location>
        <begin position="250"/>
        <end position="313"/>
    </location>
</feature>
<protein>
    <submittedName>
        <fullName evidence="5">Neural proliferation differentiation and control protein 1a</fullName>
    </submittedName>
</protein>
<dbReference type="Pfam" id="PF06809">
    <property type="entry name" value="NPDC1"/>
    <property type="match status" value="1"/>
</dbReference>
<feature type="compositionally biased region" description="Polar residues" evidence="1">
    <location>
        <begin position="304"/>
        <end position="313"/>
    </location>
</feature>
<feature type="chain" id="PRO_5028050958" evidence="3">
    <location>
        <begin position="31"/>
        <end position="313"/>
    </location>
</feature>
<keyword evidence="2" id="KW-1133">Transmembrane helix</keyword>
<organism evidence="4 5">
    <name type="scientific">Clupea harengus</name>
    <name type="common">Atlantic herring</name>
    <dbReference type="NCBI Taxonomy" id="7950"/>
    <lineage>
        <taxon>Eukaryota</taxon>
        <taxon>Metazoa</taxon>
        <taxon>Chordata</taxon>
        <taxon>Craniata</taxon>
        <taxon>Vertebrata</taxon>
        <taxon>Euteleostomi</taxon>
        <taxon>Actinopterygii</taxon>
        <taxon>Neopterygii</taxon>
        <taxon>Teleostei</taxon>
        <taxon>Clupei</taxon>
        <taxon>Clupeiformes</taxon>
        <taxon>Clupeoidei</taxon>
        <taxon>Clupeidae</taxon>
        <taxon>Clupea</taxon>
    </lineage>
</organism>
<feature type="region of interest" description="Disordered" evidence="1">
    <location>
        <begin position="100"/>
        <end position="163"/>
    </location>
</feature>
<dbReference type="GeneID" id="105912634"/>
<accession>A0A6P8G3U7</accession>
<name>A0A6P8G3U7_CLUHA</name>
<feature type="transmembrane region" description="Helical" evidence="2">
    <location>
        <begin position="173"/>
        <end position="197"/>
    </location>
</feature>